<keyword evidence="7" id="KW-0963">Cytoplasm</keyword>
<evidence type="ECO:0000256" key="1">
    <source>
        <dbReference type="ARBA" id="ARBA00000085"/>
    </source>
</evidence>
<dbReference type="SUPFAM" id="SSF55874">
    <property type="entry name" value="ATPase domain of HSP90 chaperone/DNA topoisomerase II/histidine kinase"/>
    <property type="match status" value="1"/>
</dbReference>
<evidence type="ECO:0000256" key="7">
    <source>
        <dbReference type="ARBA" id="ARBA00022490"/>
    </source>
</evidence>
<dbReference type="EC" id="2.7.13.3" evidence="4"/>
<gene>
    <name evidence="18" type="ORF">CA984_23555</name>
</gene>
<feature type="transmembrane region" description="Helical" evidence="15">
    <location>
        <begin position="12"/>
        <end position="30"/>
    </location>
</feature>
<dbReference type="InterPro" id="IPR017205">
    <property type="entry name" value="Sig_transdc_His_kinase_ChrS"/>
</dbReference>
<evidence type="ECO:0000256" key="6">
    <source>
        <dbReference type="ARBA" id="ARBA00022485"/>
    </source>
</evidence>
<protein>
    <recommendedName>
        <fullName evidence="5">Oxygen sensor histidine kinase NreB</fullName>
        <ecNumber evidence="4">2.7.13.3</ecNumber>
    </recommendedName>
    <alternativeName>
        <fullName evidence="14">Nitrogen regulation protein B</fullName>
    </alternativeName>
</protein>
<evidence type="ECO:0000313" key="19">
    <source>
        <dbReference type="Proteomes" id="UP000194761"/>
    </source>
</evidence>
<evidence type="ECO:0000256" key="13">
    <source>
        <dbReference type="ARBA" id="ARBA00024827"/>
    </source>
</evidence>
<dbReference type="GO" id="GO:0005737">
    <property type="term" value="C:cytoplasm"/>
    <property type="evidence" value="ECO:0007669"/>
    <property type="project" value="UniProtKB-SubCell"/>
</dbReference>
<feature type="transmembrane region" description="Helical" evidence="15">
    <location>
        <begin position="36"/>
        <end position="56"/>
    </location>
</feature>
<dbReference type="CDD" id="cd16917">
    <property type="entry name" value="HATPase_UhpB-NarQ-NarX-like"/>
    <property type="match status" value="1"/>
</dbReference>
<keyword evidence="6" id="KW-0004">4Fe-4S</keyword>
<keyword evidence="6" id="KW-0479">Metal-binding</keyword>
<dbReference type="Proteomes" id="UP000194761">
    <property type="component" value="Unassembled WGS sequence"/>
</dbReference>
<dbReference type="PIRSF" id="PIRSF037434">
    <property type="entry name" value="STHK_ChrS"/>
    <property type="match status" value="1"/>
</dbReference>
<evidence type="ECO:0000259" key="17">
    <source>
        <dbReference type="Pfam" id="PF07730"/>
    </source>
</evidence>
<keyword evidence="9 18" id="KW-0418">Kinase</keyword>
<dbReference type="InterPro" id="IPR004358">
    <property type="entry name" value="Sig_transdc_His_kin-like_C"/>
</dbReference>
<reference evidence="18 19" key="1">
    <citation type="submission" date="2017-05" db="EMBL/GenBank/DDBJ databases">
        <title>Biotechnological potential of actinobacteria isolated from South African environments.</title>
        <authorList>
            <person name="Le Roes-Hill M."/>
            <person name="Prins A."/>
            <person name="Durrell K.A."/>
        </authorList>
    </citation>
    <scope>NUCLEOTIDE SEQUENCE [LARGE SCALE GENOMIC DNA]</scope>
    <source>
        <strain evidence="18">M26</strain>
    </source>
</reference>
<evidence type="ECO:0000256" key="10">
    <source>
        <dbReference type="ARBA" id="ARBA00023004"/>
    </source>
</evidence>
<dbReference type="RefSeq" id="WP_086575751.1">
    <property type="nucleotide sequence ID" value="NZ_NGFP01000113.1"/>
</dbReference>
<dbReference type="PRINTS" id="PR00344">
    <property type="entry name" value="BCTRLSENSOR"/>
</dbReference>
<evidence type="ECO:0000256" key="9">
    <source>
        <dbReference type="ARBA" id="ARBA00022777"/>
    </source>
</evidence>
<dbReference type="PANTHER" id="PTHR24421:SF62">
    <property type="entry name" value="SENSORY TRANSDUCTION HISTIDINE KINASE"/>
    <property type="match status" value="1"/>
</dbReference>
<comment type="function">
    <text evidence="13">Member of the two-component regulatory system NreB/NreC involved in the control of dissimilatory nitrate/nitrite reduction in response to oxygen. NreB functions as a direct oxygen sensor histidine kinase which is autophosphorylated, in the absence of oxygen, probably at the conserved histidine residue, and transfers its phosphate group probably to a conserved aspartate residue of NreC. NreB/NreC activates the expression of the nitrate (narGHJI) and nitrite (nir) reductase operons, as well as the putative nitrate transporter gene narT.</text>
</comment>
<keyword evidence="15" id="KW-1133">Transmembrane helix</keyword>
<dbReference type="Gene3D" id="1.20.5.1930">
    <property type="match status" value="1"/>
</dbReference>
<feature type="transmembrane region" description="Helical" evidence="15">
    <location>
        <begin position="130"/>
        <end position="150"/>
    </location>
</feature>
<feature type="transmembrane region" description="Helical" evidence="15">
    <location>
        <begin position="63"/>
        <end position="88"/>
    </location>
</feature>
<evidence type="ECO:0000256" key="2">
    <source>
        <dbReference type="ARBA" id="ARBA00001966"/>
    </source>
</evidence>
<dbReference type="AlphaFoldDB" id="A0A243RH94"/>
<dbReference type="Pfam" id="PF02518">
    <property type="entry name" value="HATPase_c"/>
    <property type="match status" value="1"/>
</dbReference>
<feature type="domain" description="Histidine kinase/HSP90-like ATPase" evidence="16">
    <location>
        <begin position="276"/>
        <end position="363"/>
    </location>
</feature>
<dbReference type="InterPro" id="IPR036890">
    <property type="entry name" value="HATPase_C_sf"/>
</dbReference>
<evidence type="ECO:0000256" key="15">
    <source>
        <dbReference type="SAM" id="Phobius"/>
    </source>
</evidence>
<organism evidence="18 19">
    <name type="scientific">Streptosporangium minutum</name>
    <dbReference type="NCBI Taxonomy" id="569862"/>
    <lineage>
        <taxon>Bacteria</taxon>
        <taxon>Bacillati</taxon>
        <taxon>Actinomycetota</taxon>
        <taxon>Actinomycetes</taxon>
        <taxon>Streptosporangiales</taxon>
        <taxon>Streptosporangiaceae</taxon>
        <taxon>Streptosporangium</taxon>
    </lineage>
</organism>
<dbReference type="Gene3D" id="3.30.565.10">
    <property type="entry name" value="Histidine kinase-like ATPase, C-terminal domain"/>
    <property type="match status" value="1"/>
</dbReference>
<comment type="cofactor">
    <cofactor evidence="2">
        <name>[4Fe-4S] cluster</name>
        <dbReference type="ChEBI" id="CHEBI:49883"/>
    </cofactor>
</comment>
<keyword evidence="11" id="KW-0902">Two-component regulatory system</keyword>
<keyword evidence="10" id="KW-0408">Iron</keyword>
<evidence type="ECO:0000256" key="14">
    <source>
        <dbReference type="ARBA" id="ARBA00030800"/>
    </source>
</evidence>
<evidence type="ECO:0000256" key="12">
    <source>
        <dbReference type="ARBA" id="ARBA00023014"/>
    </source>
</evidence>
<dbReference type="GO" id="GO:0016020">
    <property type="term" value="C:membrane"/>
    <property type="evidence" value="ECO:0007669"/>
    <property type="project" value="InterPro"/>
</dbReference>
<evidence type="ECO:0000256" key="4">
    <source>
        <dbReference type="ARBA" id="ARBA00012438"/>
    </source>
</evidence>
<keyword evidence="12" id="KW-0411">Iron-sulfur</keyword>
<keyword evidence="15" id="KW-0472">Membrane</keyword>
<dbReference type="PANTHER" id="PTHR24421">
    <property type="entry name" value="NITRATE/NITRITE SENSOR PROTEIN NARX-RELATED"/>
    <property type="match status" value="1"/>
</dbReference>
<feature type="domain" description="Signal transduction histidine kinase subgroup 3 dimerisation and phosphoacceptor" evidence="17">
    <location>
        <begin position="183"/>
        <end position="242"/>
    </location>
</feature>
<dbReference type="EMBL" id="NGFP01000113">
    <property type="protein sequence ID" value="OUC94180.1"/>
    <property type="molecule type" value="Genomic_DNA"/>
</dbReference>
<comment type="caution">
    <text evidence="18">The sequence shown here is derived from an EMBL/GenBank/DDBJ whole genome shotgun (WGS) entry which is preliminary data.</text>
</comment>
<evidence type="ECO:0000256" key="3">
    <source>
        <dbReference type="ARBA" id="ARBA00004496"/>
    </source>
</evidence>
<keyword evidence="15" id="KW-0812">Transmembrane</keyword>
<dbReference type="GO" id="GO:0046983">
    <property type="term" value="F:protein dimerization activity"/>
    <property type="evidence" value="ECO:0007669"/>
    <property type="project" value="InterPro"/>
</dbReference>
<dbReference type="InterPro" id="IPR050482">
    <property type="entry name" value="Sensor_HK_TwoCompSys"/>
</dbReference>
<comment type="catalytic activity">
    <reaction evidence="1">
        <text>ATP + protein L-histidine = ADP + protein N-phospho-L-histidine.</text>
        <dbReference type="EC" id="2.7.13.3"/>
    </reaction>
</comment>
<dbReference type="InterPro" id="IPR003594">
    <property type="entry name" value="HATPase_dom"/>
</dbReference>
<evidence type="ECO:0000256" key="8">
    <source>
        <dbReference type="ARBA" id="ARBA00022679"/>
    </source>
</evidence>
<evidence type="ECO:0000256" key="11">
    <source>
        <dbReference type="ARBA" id="ARBA00023012"/>
    </source>
</evidence>
<dbReference type="GO" id="GO:0000155">
    <property type="term" value="F:phosphorelay sensor kinase activity"/>
    <property type="evidence" value="ECO:0007669"/>
    <property type="project" value="InterPro"/>
</dbReference>
<dbReference type="Pfam" id="PF07730">
    <property type="entry name" value="HisKA_3"/>
    <property type="match status" value="1"/>
</dbReference>
<accession>A0A243RH94</accession>
<sequence>MEGEFEVTAMRTLRVGLHGVFYVLLAIGLTRVSGSWAALSGGALLGAVYTAGLTLGRRRTASLVWLAAVVVVWTALGVLTTDFVWLAFPLFFLCMHLLPPRAGVPAVIAVTAVTVGTLAVHGPALNPAQVVGPAIGAMAAVLMVTGYAALYRESERRRGLIDELTRTRAELAETQHEAGVLAERQRLAREIHDTLAQGLSSIVLLLRAAPPDPAGYVEEAMRAAEDNLAEARRFVHALTPPGLDGSLEEALRRLCSREGAAFQLDGEPYTLPRRAEIALLRIAQGGLANVSRHAEAARAALTLTYMEDEVAMDIVDDGRGFDPLTRSGNGLGFIRDRAAELGGAVTVESAPGLGTALAVTLPVP</sequence>
<comment type="subcellular location">
    <subcellularLocation>
        <location evidence="3">Cytoplasm</location>
    </subcellularLocation>
</comment>
<evidence type="ECO:0000256" key="5">
    <source>
        <dbReference type="ARBA" id="ARBA00017322"/>
    </source>
</evidence>
<proteinExistence type="predicted"/>
<name>A0A243RH94_9ACTN</name>
<evidence type="ECO:0000259" key="16">
    <source>
        <dbReference type="Pfam" id="PF02518"/>
    </source>
</evidence>
<dbReference type="GO" id="GO:0051539">
    <property type="term" value="F:4 iron, 4 sulfur cluster binding"/>
    <property type="evidence" value="ECO:0007669"/>
    <property type="project" value="UniProtKB-KW"/>
</dbReference>
<keyword evidence="8" id="KW-0808">Transferase</keyword>
<evidence type="ECO:0000313" key="18">
    <source>
        <dbReference type="EMBL" id="OUC94180.1"/>
    </source>
</evidence>
<keyword evidence="19" id="KW-1185">Reference proteome</keyword>
<dbReference type="InterPro" id="IPR011712">
    <property type="entry name" value="Sig_transdc_His_kin_sub3_dim/P"/>
</dbReference>